<dbReference type="InterPro" id="IPR015422">
    <property type="entry name" value="PyrdxlP-dep_Trfase_small"/>
</dbReference>
<evidence type="ECO:0000256" key="9">
    <source>
        <dbReference type="RuleBase" id="RU003560"/>
    </source>
</evidence>
<dbReference type="PANTHER" id="PTHR45688">
    <property type="match status" value="1"/>
</dbReference>
<dbReference type="GO" id="GO:0017000">
    <property type="term" value="P:antibiotic biosynthetic process"/>
    <property type="evidence" value="ECO:0007669"/>
    <property type="project" value="UniProtKB-KW"/>
</dbReference>
<dbReference type="InterPro" id="IPR005814">
    <property type="entry name" value="Aminotrans_3"/>
</dbReference>
<evidence type="ECO:0000313" key="10">
    <source>
        <dbReference type="EMBL" id="SFW51262.1"/>
    </source>
</evidence>
<dbReference type="FunFam" id="3.40.640.10:FF:000004">
    <property type="entry name" value="Acetylornithine aminotransferase"/>
    <property type="match status" value="1"/>
</dbReference>
<dbReference type="AlphaFoldDB" id="A0A1K1PWP0"/>
<dbReference type="EMBL" id="FPJG01000006">
    <property type="protein sequence ID" value="SFW51262.1"/>
    <property type="molecule type" value="Genomic_DNA"/>
</dbReference>
<dbReference type="CDD" id="cd00610">
    <property type="entry name" value="OAT_like"/>
    <property type="match status" value="1"/>
</dbReference>
<dbReference type="InterPro" id="IPR015424">
    <property type="entry name" value="PyrdxlP-dep_Trfase"/>
</dbReference>
<keyword evidence="8" id="KW-0045">Antibiotic biosynthesis</keyword>
<evidence type="ECO:0000256" key="2">
    <source>
        <dbReference type="ARBA" id="ARBA00008954"/>
    </source>
</evidence>
<keyword evidence="5 10" id="KW-0032">Aminotransferase</keyword>
<dbReference type="Gene3D" id="3.90.1150.10">
    <property type="entry name" value="Aspartate Aminotransferase, domain 1"/>
    <property type="match status" value="1"/>
</dbReference>
<evidence type="ECO:0000256" key="6">
    <source>
        <dbReference type="ARBA" id="ARBA00022679"/>
    </source>
</evidence>
<dbReference type="Gene3D" id="3.40.640.10">
    <property type="entry name" value="Type I PLP-dependent aspartate aminotransferase-like (Major domain)"/>
    <property type="match status" value="1"/>
</dbReference>
<keyword evidence="7 9" id="KW-0663">Pyridoxal phosphate</keyword>
<dbReference type="Pfam" id="PF00202">
    <property type="entry name" value="Aminotran_3"/>
    <property type="match status" value="1"/>
</dbReference>
<proteinExistence type="inferred from homology"/>
<dbReference type="EC" id="2.6.1.44" evidence="4"/>
<evidence type="ECO:0000256" key="3">
    <source>
        <dbReference type="ARBA" id="ARBA00011881"/>
    </source>
</evidence>
<dbReference type="Proteomes" id="UP000182740">
    <property type="component" value="Unassembled WGS sequence"/>
</dbReference>
<dbReference type="PIRSF" id="PIRSF000521">
    <property type="entry name" value="Transaminase_4ab_Lys_Orn"/>
    <property type="match status" value="1"/>
</dbReference>
<dbReference type="RefSeq" id="WP_072475167.1">
    <property type="nucleotide sequence ID" value="NZ_FPJG01000006.1"/>
</dbReference>
<dbReference type="STRING" id="546364.SAMN04489730_1044"/>
<protein>
    <recommendedName>
        <fullName evidence="4">alanine--glyoxylate transaminase</fullName>
        <ecNumber evidence="4">2.6.1.44</ecNumber>
    </recommendedName>
</protein>
<reference evidence="11" key="1">
    <citation type="submission" date="2016-11" db="EMBL/GenBank/DDBJ databases">
        <authorList>
            <person name="Varghese N."/>
            <person name="Submissions S."/>
        </authorList>
    </citation>
    <scope>NUCLEOTIDE SEQUENCE [LARGE SCALE GENOMIC DNA]</scope>
    <source>
        <strain evidence="11">DSM 44671</strain>
    </source>
</reference>
<dbReference type="GO" id="GO:0030170">
    <property type="term" value="F:pyridoxal phosphate binding"/>
    <property type="evidence" value="ECO:0007669"/>
    <property type="project" value="InterPro"/>
</dbReference>
<keyword evidence="6 10" id="KW-0808">Transferase</keyword>
<gene>
    <name evidence="10" type="ORF">SAMN04489730_1044</name>
</gene>
<dbReference type="OrthoDB" id="9801052at2"/>
<dbReference type="SUPFAM" id="SSF53383">
    <property type="entry name" value="PLP-dependent transferases"/>
    <property type="match status" value="1"/>
</dbReference>
<dbReference type="PANTHER" id="PTHR45688:SF3">
    <property type="entry name" value="ALANINE--GLYOXYLATE AMINOTRANSFERASE 2, MITOCHONDRIAL"/>
    <property type="match status" value="1"/>
</dbReference>
<evidence type="ECO:0000256" key="1">
    <source>
        <dbReference type="ARBA" id="ARBA00001933"/>
    </source>
</evidence>
<comment type="similarity">
    <text evidence="2 9">Belongs to the class-III pyridoxal-phosphate-dependent aminotransferase family.</text>
</comment>
<comment type="cofactor">
    <cofactor evidence="1">
        <name>pyridoxal 5'-phosphate</name>
        <dbReference type="ChEBI" id="CHEBI:597326"/>
    </cofactor>
</comment>
<dbReference type="InterPro" id="IPR015421">
    <property type="entry name" value="PyrdxlP-dep_Trfase_major"/>
</dbReference>
<organism evidence="10 11">
    <name type="scientific">Amycolatopsis australiensis</name>
    <dbReference type="NCBI Taxonomy" id="546364"/>
    <lineage>
        <taxon>Bacteria</taxon>
        <taxon>Bacillati</taxon>
        <taxon>Actinomycetota</taxon>
        <taxon>Actinomycetes</taxon>
        <taxon>Pseudonocardiales</taxon>
        <taxon>Pseudonocardiaceae</taxon>
        <taxon>Amycolatopsis</taxon>
    </lineage>
</organism>
<dbReference type="GO" id="GO:0008453">
    <property type="term" value="F:alanine-glyoxylate transaminase activity"/>
    <property type="evidence" value="ECO:0007669"/>
    <property type="project" value="UniProtKB-EC"/>
</dbReference>
<keyword evidence="11" id="KW-1185">Reference proteome</keyword>
<evidence type="ECO:0000256" key="4">
    <source>
        <dbReference type="ARBA" id="ARBA00013049"/>
    </source>
</evidence>
<name>A0A1K1PWP0_9PSEU</name>
<evidence type="ECO:0000313" key="11">
    <source>
        <dbReference type="Proteomes" id="UP000182740"/>
    </source>
</evidence>
<sequence>MTDELLARHRAVMPSWMSLLYEEPIEIVHAHDRRMTDSQGRTYLDFFAGVLTNSMGYDVAEIGDAVRKQLDTGILHTSTLYLIRSQVELAERIAKLSGIPDAKVFFTNSGSEANDTALMLATQFRRSNQVLAMRNSYHGRSFGTVAITGNRGWSASALSPVKVSYVHGGYRYRSPFRDLSDADYIKACVADLVDVLDTATAGDVACLIAEPIQGVGGFSLPPDGLFRAMKEVLDSYGVLFVSDEVQTGWGRTGEHFWGITAHGVTPDMMTFAKGLGNGLAVGGVVARGDIMDCFQAQSFSTFGGNPVSMAGATAVLDYIQDHDLQANCAARGAQLLSGLRAAASPLVAEVRGKGLMIGVELIKPGTTEPNVPAAARMLEETKKRGLLIGKGGLHGNVLRLGPPMTLTAEEAQEGLDILVDSLAATHAALGG</sequence>
<comment type="subunit">
    <text evidence="3">Homotetramer.</text>
</comment>
<evidence type="ECO:0000256" key="5">
    <source>
        <dbReference type="ARBA" id="ARBA00022576"/>
    </source>
</evidence>
<evidence type="ECO:0000256" key="7">
    <source>
        <dbReference type="ARBA" id="ARBA00022898"/>
    </source>
</evidence>
<accession>A0A1K1PWP0</accession>
<evidence type="ECO:0000256" key="8">
    <source>
        <dbReference type="ARBA" id="ARBA00023194"/>
    </source>
</evidence>